<evidence type="ECO:0000313" key="2">
    <source>
        <dbReference type="Proteomes" id="UP000054843"/>
    </source>
</evidence>
<keyword evidence="2" id="KW-1185">Reference proteome</keyword>
<gene>
    <name evidence="1" type="ORF">T10_3489</name>
</gene>
<reference evidence="1 2" key="1">
    <citation type="submission" date="2015-01" db="EMBL/GenBank/DDBJ databases">
        <title>Evolution of Trichinella species and genotypes.</title>
        <authorList>
            <person name="Korhonen P.K."/>
            <person name="Edoardo P."/>
            <person name="Giuseppe L.R."/>
            <person name="Gasser R.B."/>
        </authorList>
    </citation>
    <scope>NUCLEOTIDE SEQUENCE [LARGE SCALE GENOMIC DNA]</scope>
    <source>
        <strain evidence="1">ISS1980</strain>
    </source>
</reference>
<dbReference type="AlphaFoldDB" id="A0A0V1MKL2"/>
<organism evidence="1 2">
    <name type="scientific">Trichinella papuae</name>
    <dbReference type="NCBI Taxonomy" id="268474"/>
    <lineage>
        <taxon>Eukaryota</taxon>
        <taxon>Metazoa</taxon>
        <taxon>Ecdysozoa</taxon>
        <taxon>Nematoda</taxon>
        <taxon>Enoplea</taxon>
        <taxon>Dorylaimia</taxon>
        <taxon>Trichinellida</taxon>
        <taxon>Trichinellidae</taxon>
        <taxon>Trichinella</taxon>
    </lineage>
</organism>
<dbReference type="Proteomes" id="UP000054843">
    <property type="component" value="Unassembled WGS sequence"/>
</dbReference>
<proteinExistence type="predicted"/>
<comment type="caution">
    <text evidence="1">The sequence shown here is derived from an EMBL/GenBank/DDBJ whole genome shotgun (WGS) entry which is preliminary data.</text>
</comment>
<accession>A0A0V1MKL2</accession>
<evidence type="ECO:0000313" key="1">
    <source>
        <dbReference type="EMBL" id="KRZ72124.1"/>
    </source>
</evidence>
<name>A0A0V1MKL2_9BILA</name>
<sequence length="107" mass="12162">MYKLTLGKDLLCQKSSNSTCMCMDVVQEKKNDKAAFSGPTTTLVDHHYHHHHYLGCPSVQQINYASIVVTVYNCPYKKTFIRSHNEKLNQAAVASIHPSTYPYLRSN</sequence>
<dbReference type="EMBL" id="JYDO01000084">
    <property type="protein sequence ID" value="KRZ72124.1"/>
    <property type="molecule type" value="Genomic_DNA"/>
</dbReference>
<protein>
    <submittedName>
        <fullName evidence="1">Uncharacterized protein</fullName>
    </submittedName>
</protein>